<gene>
    <name evidence="6" type="ORF">SCF082_LOCUS2325</name>
</gene>
<name>A0ABP0HKC4_9DINO</name>
<dbReference type="Proteomes" id="UP001642464">
    <property type="component" value="Unassembled WGS sequence"/>
</dbReference>
<keyword evidence="1" id="KW-0479">Metal-binding</keyword>
<feature type="compositionally biased region" description="Acidic residues" evidence="4">
    <location>
        <begin position="62"/>
        <end position="72"/>
    </location>
</feature>
<accession>A0ABP0HKC4</accession>
<evidence type="ECO:0000256" key="4">
    <source>
        <dbReference type="SAM" id="MobiDB-lite"/>
    </source>
</evidence>
<evidence type="ECO:0000256" key="2">
    <source>
        <dbReference type="ARBA" id="ARBA00022771"/>
    </source>
</evidence>
<dbReference type="EMBL" id="CAXAMM010001125">
    <property type="protein sequence ID" value="CAK8990627.1"/>
    <property type="molecule type" value="Genomic_DNA"/>
</dbReference>
<keyword evidence="2" id="KW-0863">Zinc-finger</keyword>
<sequence>MAEQVRAGLAAVRRLQRQDAAARWWFQEDLKYRETPPLAGAPGRVACSWAPCESRTVREPALEEEEEEEEEEGRGVGEGGGGDGGLGEGDEPQTRPEKETRTRAQEGQPEAKVMRCGKCGAAYCGRACQVAAWKSGAHKVECKRVQEPAAHSKEIVEEMLRRIRMYLCPYAVAFQEIRGRGFVFLRSNAALQDWIYEHPIDAQGRLLDRHVKLQFLTMGEFDALAFEDDFELAAVRPSLVEALEAYDDQAELPVVLVLRCGFFALVTVPLVPEMAICKGLANMYKYAEMQGPLQLNVDDV</sequence>
<feature type="compositionally biased region" description="Gly residues" evidence="4">
    <location>
        <begin position="76"/>
        <end position="87"/>
    </location>
</feature>
<evidence type="ECO:0000256" key="3">
    <source>
        <dbReference type="ARBA" id="ARBA00022833"/>
    </source>
</evidence>
<proteinExistence type="predicted"/>
<keyword evidence="3" id="KW-0862">Zinc</keyword>
<feature type="region of interest" description="Disordered" evidence="4">
    <location>
        <begin position="56"/>
        <end position="109"/>
    </location>
</feature>
<dbReference type="Pfam" id="PF01753">
    <property type="entry name" value="zf-MYND"/>
    <property type="match status" value="1"/>
</dbReference>
<organism evidence="6 7">
    <name type="scientific">Durusdinium trenchii</name>
    <dbReference type="NCBI Taxonomy" id="1381693"/>
    <lineage>
        <taxon>Eukaryota</taxon>
        <taxon>Sar</taxon>
        <taxon>Alveolata</taxon>
        <taxon>Dinophyceae</taxon>
        <taxon>Suessiales</taxon>
        <taxon>Symbiodiniaceae</taxon>
        <taxon>Durusdinium</taxon>
    </lineage>
</organism>
<dbReference type="InterPro" id="IPR002893">
    <property type="entry name" value="Znf_MYND"/>
</dbReference>
<reference evidence="6 7" key="1">
    <citation type="submission" date="2024-02" db="EMBL/GenBank/DDBJ databases">
        <authorList>
            <person name="Chen Y."/>
            <person name="Shah S."/>
            <person name="Dougan E. K."/>
            <person name="Thang M."/>
            <person name="Chan C."/>
        </authorList>
    </citation>
    <scope>NUCLEOTIDE SEQUENCE [LARGE SCALE GENOMIC DNA]</scope>
</reference>
<protein>
    <submittedName>
        <fullName evidence="6">SET and MYND domain-containing protein DDB_G0277331</fullName>
    </submittedName>
</protein>
<evidence type="ECO:0000313" key="7">
    <source>
        <dbReference type="Proteomes" id="UP001642464"/>
    </source>
</evidence>
<keyword evidence="7" id="KW-1185">Reference proteome</keyword>
<evidence type="ECO:0000256" key="1">
    <source>
        <dbReference type="ARBA" id="ARBA00022723"/>
    </source>
</evidence>
<evidence type="ECO:0000313" key="6">
    <source>
        <dbReference type="EMBL" id="CAK8990627.1"/>
    </source>
</evidence>
<comment type="caution">
    <text evidence="6">The sequence shown here is derived from an EMBL/GenBank/DDBJ whole genome shotgun (WGS) entry which is preliminary data.</text>
</comment>
<dbReference type="SUPFAM" id="SSF144232">
    <property type="entry name" value="HIT/MYND zinc finger-like"/>
    <property type="match status" value="1"/>
</dbReference>
<feature type="domain" description="MYND-type" evidence="5">
    <location>
        <begin position="109"/>
        <end position="142"/>
    </location>
</feature>
<evidence type="ECO:0000259" key="5">
    <source>
        <dbReference type="Pfam" id="PF01753"/>
    </source>
</evidence>
<feature type="compositionally biased region" description="Basic and acidic residues" evidence="4">
    <location>
        <begin position="92"/>
        <end position="104"/>
    </location>
</feature>
<dbReference type="Gene3D" id="6.10.140.2220">
    <property type="match status" value="1"/>
</dbReference>